<evidence type="ECO:0000313" key="2">
    <source>
        <dbReference type="Proteomes" id="UP000315783"/>
    </source>
</evidence>
<name>A0A545V5T8_9HYPO</name>
<gene>
    <name evidence="1" type="ORF">IF1G_04316</name>
</gene>
<dbReference type="AlphaFoldDB" id="A0A545V5T8"/>
<sequence>MVSPQLIDVQFTLRCSTASHHADLIADKYWFRHGRILTDDSIYDQYMHIIK</sequence>
<dbReference type="Proteomes" id="UP000315783">
    <property type="component" value="Unassembled WGS sequence"/>
</dbReference>
<reference evidence="1 2" key="1">
    <citation type="journal article" date="2019" name="Appl. Microbiol. Biotechnol.">
        <title>Genome sequence of Isaria javanica and comparative genome analysis insights into family S53 peptidase evolution in fungal entomopathogens.</title>
        <authorList>
            <person name="Lin R."/>
            <person name="Zhang X."/>
            <person name="Xin B."/>
            <person name="Zou M."/>
            <person name="Gao Y."/>
            <person name="Qin F."/>
            <person name="Hu Q."/>
            <person name="Xie B."/>
            <person name="Cheng X."/>
        </authorList>
    </citation>
    <scope>NUCLEOTIDE SEQUENCE [LARGE SCALE GENOMIC DNA]</scope>
    <source>
        <strain evidence="1 2">IJ1G</strain>
    </source>
</reference>
<evidence type="ECO:0000313" key="1">
    <source>
        <dbReference type="EMBL" id="TQV97076.1"/>
    </source>
</evidence>
<proteinExistence type="predicted"/>
<protein>
    <submittedName>
        <fullName evidence="1">Uncharacterized protein</fullName>
    </submittedName>
</protein>
<accession>A0A545V5T8</accession>
<comment type="caution">
    <text evidence="1">The sequence shown here is derived from an EMBL/GenBank/DDBJ whole genome shotgun (WGS) entry which is preliminary data.</text>
</comment>
<dbReference type="EMBL" id="SPUK01000005">
    <property type="protein sequence ID" value="TQV97076.1"/>
    <property type="molecule type" value="Genomic_DNA"/>
</dbReference>
<keyword evidence="2" id="KW-1185">Reference proteome</keyword>
<organism evidence="1 2">
    <name type="scientific">Cordyceps javanica</name>
    <dbReference type="NCBI Taxonomy" id="43265"/>
    <lineage>
        <taxon>Eukaryota</taxon>
        <taxon>Fungi</taxon>
        <taxon>Dikarya</taxon>
        <taxon>Ascomycota</taxon>
        <taxon>Pezizomycotina</taxon>
        <taxon>Sordariomycetes</taxon>
        <taxon>Hypocreomycetidae</taxon>
        <taxon>Hypocreales</taxon>
        <taxon>Cordycipitaceae</taxon>
        <taxon>Cordyceps</taxon>
    </lineage>
</organism>